<gene>
    <name evidence="1" type="ORF">GMARGA_LOCUS39832</name>
</gene>
<organism evidence="1 2">
    <name type="scientific">Gigaspora margarita</name>
    <dbReference type="NCBI Taxonomy" id="4874"/>
    <lineage>
        <taxon>Eukaryota</taxon>
        <taxon>Fungi</taxon>
        <taxon>Fungi incertae sedis</taxon>
        <taxon>Mucoromycota</taxon>
        <taxon>Glomeromycotina</taxon>
        <taxon>Glomeromycetes</taxon>
        <taxon>Diversisporales</taxon>
        <taxon>Gigasporaceae</taxon>
        <taxon>Gigaspora</taxon>
    </lineage>
</organism>
<name>A0ABN7X703_GIGMA</name>
<comment type="caution">
    <text evidence="1">The sequence shown here is derived from an EMBL/GenBank/DDBJ whole genome shotgun (WGS) entry which is preliminary data.</text>
</comment>
<dbReference type="EMBL" id="CAJVQB010097503">
    <property type="protein sequence ID" value="CAG8849689.1"/>
    <property type="molecule type" value="Genomic_DNA"/>
</dbReference>
<evidence type="ECO:0000313" key="1">
    <source>
        <dbReference type="EMBL" id="CAG8849689.1"/>
    </source>
</evidence>
<evidence type="ECO:0000313" key="2">
    <source>
        <dbReference type="Proteomes" id="UP000789901"/>
    </source>
</evidence>
<feature type="non-terminal residue" evidence="1">
    <location>
        <position position="1"/>
    </location>
</feature>
<keyword evidence="2" id="KW-1185">Reference proteome</keyword>
<protein>
    <submittedName>
        <fullName evidence="1">25492_t:CDS:1</fullName>
    </submittedName>
</protein>
<accession>A0ABN7X703</accession>
<dbReference type="SUPFAM" id="SSF81606">
    <property type="entry name" value="PP2C-like"/>
    <property type="match status" value="1"/>
</dbReference>
<dbReference type="InterPro" id="IPR036457">
    <property type="entry name" value="PPM-type-like_dom_sf"/>
</dbReference>
<dbReference type="Proteomes" id="UP000789901">
    <property type="component" value="Unassembled WGS sequence"/>
</dbReference>
<reference evidence="1 2" key="1">
    <citation type="submission" date="2021-06" db="EMBL/GenBank/DDBJ databases">
        <authorList>
            <person name="Kallberg Y."/>
            <person name="Tangrot J."/>
            <person name="Rosling A."/>
        </authorList>
    </citation>
    <scope>NUCLEOTIDE SEQUENCE [LARGE SCALE GENOMIC DNA]</scope>
    <source>
        <strain evidence="1 2">120-4 pot B 10/14</strain>
    </source>
</reference>
<proteinExistence type="predicted"/>
<dbReference type="Gene3D" id="3.60.40.10">
    <property type="entry name" value="PPM-type phosphatase domain"/>
    <property type="match status" value="1"/>
</dbReference>
<sequence>FIRKNIAEHKDLKRACEDLMERCLSKTGEGIGTDNMTVIIVGFLHNKTETDWYKWMESRYGVIGPEYKDSLSTTNNSYENDDLDDYENSNLNLNLTDADFIDTPEIDYGNYEDDNNSNNEKI</sequence>